<evidence type="ECO:0000313" key="2">
    <source>
        <dbReference type="EMBL" id="KAK2947257.1"/>
    </source>
</evidence>
<protein>
    <submittedName>
        <fullName evidence="2">Uncharacterized protein</fullName>
    </submittedName>
</protein>
<dbReference type="Proteomes" id="UP001281761">
    <property type="component" value="Unassembled WGS sequence"/>
</dbReference>
<dbReference type="EMBL" id="JARBJD010000206">
    <property type="protein sequence ID" value="KAK2947257.1"/>
    <property type="molecule type" value="Genomic_DNA"/>
</dbReference>
<comment type="caution">
    <text evidence="2">The sequence shown here is derived from an EMBL/GenBank/DDBJ whole genome shotgun (WGS) entry which is preliminary data.</text>
</comment>
<feature type="transmembrane region" description="Helical" evidence="1">
    <location>
        <begin position="13"/>
        <end position="33"/>
    </location>
</feature>
<evidence type="ECO:0000313" key="3">
    <source>
        <dbReference type="Proteomes" id="UP001281761"/>
    </source>
</evidence>
<keyword evidence="1" id="KW-0472">Membrane</keyword>
<keyword evidence="1" id="KW-1133">Transmembrane helix</keyword>
<name>A0ABQ9X6B9_9EUKA</name>
<proteinExistence type="predicted"/>
<keyword evidence="1" id="KW-0812">Transmembrane</keyword>
<reference evidence="2 3" key="1">
    <citation type="journal article" date="2022" name="bioRxiv">
        <title>Genomics of Preaxostyla Flagellates Illuminates Evolutionary Transitions and the Path Towards Mitochondrial Loss.</title>
        <authorList>
            <person name="Novak L.V.F."/>
            <person name="Treitli S.C."/>
            <person name="Pyrih J."/>
            <person name="Halakuc P."/>
            <person name="Pipaliya S.V."/>
            <person name="Vacek V."/>
            <person name="Brzon O."/>
            <person name="Soukal P."/>
            <person name="Eme L."/>
            <person name="Dacks J.B."/>
            <person name="Karnkowska A."/>
            <person name="Elias M."/>
            <person name="Hampl V."/>
        </authorList>
    </citation>
    <scope>NUCLEOTIDE SEQUENCE [LARGE SCALE GENOMIC DNA]</scope>
    <source>
        <strain evidence="2">NAU3</strain>
        <tissue evidence="2">Gut</tissue>
    </source>
</reference>
<sequence length="364" mass="41477">MRSEEFKLRLLEVFSSSLLLPLLLLPFIFELLVKLSLEHRREHTVLLQIFRFLHLLLPNTLVVFEILFHPLIETRLVGLCRRVPTLLGRLDLLEHASLIVLDVSDSFLGLELHLLDPFFAIALCEFLLLFLRLESVPPFVCELIGEKFQSLSFFFFLPPPPFLSLSILNPDPLHPLVNTQFLSAIRQLRGLLQRSVACVKCLLPRLIGEGSCFEQSLLFGLLLLLLLPLSLLLFVSDAEAAFLESLVDHIRFVLSRLASGGDRMRDQRRKDSSDCFHLSNLSFDLVSHLLPLRVQLLLHQPLYEVCIHLLKLLFPNLASRSALPSNLLVPIEPFAHCFGELVDLFCHGSDFLVDLPSQLVVLRF</sequence>
<evidence type="ECO:0000256" key="1">
    <source>
        <dbReference type="SAM" id="Phobius"/>
    </source>
</evidence>
<organism evidence="2 3">
    <name type="scientific">Blattamonas nauphoetae</name>
    <dbReference type="NCBI Taxonomy" id="2049346"/>
    <lineage>
        <taxon>Eukaryota</taxon>
        <taxon>Metamonada</taxon>
        <taxon>Preaxostyla</taxon>
        <taxon>Oxymonadida</taxon>
        <taxon>Blattamonas</taxon>
    </lineage>
</organism>
<feature type="transmembrane region" description="Helical" evidence="1">
    <location>
        <begin position="216"/>
        <end position="235"/>
    </location>
</feature>
<gene>
    <name evidence="2" type="ORF">BLNAU_17818</name>
</gene>
<feature type="transmembrane region" description="Helical" evidence="1">
    <location>
        <begin position="45"/>
        <end position="68"/>
    </location>
</feature>
<accession>A0ABQ9X6B9</accession>
<keyword evidence="3" id="KW-1185">Reference proteome</keyword>